<evidence type="ECO:0000313" key="2">
    <source>
        <dbReference type="Proteomes" id="UP000694923"/>
    </source>
</evidence>
<dbReference type="PANTHER" id="PTHR40143:SF1">
    <property type="match status" value="1"/>
</dbReference>
<protein>
    <submittedName>
        <fullName evidence="3">Uncharacterized protein</fullName>
    </submittedName>
</protein>
<organism evidence="2 3">
    <name type="scientific">Galeopterus variegatus</name>
    <name type="common">Malayan flying lemur</name>
    <name type="synonym">Cynocephalus variegatus</name>
    <dbReference type="NCBI Taxonomy" id="482537"/>
    <lineage>
        <taxon>Eukaryota</taxon>
        <taxon>Metazoa</taxon>
        <taxon>Chordata</taxon>
        <taxon>Craniata</taxon>
        <taxon>Vertebrata</taxon>
        <taxon>Euteleostomi</taxon>
        <taxon>Mammalia</taxon>
        <taxon>Eutheria</taxon>
        <taxon>Euarchontoglires</taxon>
        <taxon>Dermoptera</taxon>
        <taxon>Cynocephalidae</taxon>
        <taxon>Galeopterus</taxon>
    </lineage>
</organism>
<feature type="compositionally biased region" description="Pro residues" evidence="1">
    <location>
        <begin position="104"/>
        <end position="115"/>
    </location>
</feature>
<reference evidence="3" key="1">
    <citation type="submission" date="2025-08" db="UniProtKB">
        <authorList>
            <consortium name="RefSeq"/>
        </authorList>
    </citation>
    <scope>IDENTIFICATION</scope>
</reference>
<feature type="region of interest" description="Disordered" evidence="1">
    <location>
        <begin position="1"/>
        <end position="22"/>
    </location>
</feature>
<dbReference type="GeneID" id="103591223"/>
<dbReference type="Proteomes" id="UP000694923">
    <property type="component" value="Unplaced"/>
</dbReference>
<accession>A0ABM0QU14</accession>
<name>A0ABM0QU14_GALVR</name>
<feature type="region of interest" description="Disordered" evidence="1">
    <location>
        <begin position="205"/>
        <end position="230"/>
    </location>
</feature>
<dbReference type="InterPro" id="IPR031445">
    <property type="entry name" value="DUF4672"/>
</dbReference>
<evidence type="ECO:0000313" key="3">
    <source>
        <dbReference type="RefSeq" id="XP_008571855.1"/>
    </source>
</evidence>
<gene>
    <name evidence="3" type="primary">LOC103591223</name>
</gene>
<keyword evidence="2" id="KW-1185">Reference proteome</keyword>
<evidence type="ECO:0000256" key="1">
    <source>
        <dbReference type="SAM" id="MobiDB-lite"/>
    </source>
</evidence>
<feature type="compositionally biased region" description="Basic residues" evidence="1">
    <location>
        <begin position="77"/>
        <end position="94"/>
    </location>
</feature>
<dbReference type="Pfam" id="PF15716">
    <property type="entry name" value="DUF4672"/>
    <property type="match status" value="1"/>
</dbReference>
<feature type="compositionally biased region" description="Polar residues" evidence="1">
    <location>
        <begin position="8"/>
        <end position="22"/>
    </location>
</feature>
<sequence>MTDAGNLLSLSPNITNDSNLSPNIQDTEYRLHLWENDPLKRSLESSSKPLKGIPESQVLQDPAVPSVQRRKLDPLPKQHRHLRKGLRTKRMRKSKKEEHMEAQCPPPPLLTPSAPPQNEDKSINKKPTLLSTQEDGPDLPSEDRLQSQQDEGACVTHQEYQIQPCELSVVLGSGPSSPAAASWASPPLCFGRFFSCVCQTFSRSRKRKPPRRKDNHQAEAGDDAEAVRPGLEGSVWTKTMRSLTKACK</sequence>
<dbReference type="PANTHER" id="PTHR40143">
    <property type="match status" value="1"/>
</dbReference>
<proteinExistence type="predicted"/>
<feature type="compositionally biased region" description="Basic residues" evidence="1">
    <location>
        <begin position="205"/>
        <end position="214"/>
    </location>
</feature>
<dbReference type="RefSeq" id="XP_008571855.1">
    <property type="nucleotide sequence ID" value="XM_008573633.1"/>
</dbReference>
<feature type="region of interest" description="Disordered" evidence="1">
    <location>
        <begin position="44"/>
        <end position="155"/>
    </location>
</feature>